<dbReference type="Gene3D" id="2.60.200.20">
    <property type="match status" value="1"/>
</dbReference>
<sequence length="191" mass="20912">MSVREPDPDTAFEAVLLVPGHAPSVEPATELVDDRVLVEGVSCKNEHFNDPSARYCQLCGIGMVQLTLVTRLGPRPPLGVLLCDDGATYRLDADYVVGRNPERHPFVAAGSARALRLLDPDGSMSRQHCRIALVGWAVHVLDLASANGTWIELPGSERFRAVPGEPVVLRPGSRITVGERWLRYESHREGK</sequence>
<dbReference type="EMBL" id="JADOUF010000001">
    <property type="protein sequence ID" value="MBG6140638.1"/>
    <property type="molecule type" value="Genomic_DNA"/>
</dbReference>
<gene>
    <name evidence="3" type="ORF">IW245_006832</name>
</gene>
<evidence type="ECO:0000313" key="4">
    <source>
        <dbReference type="Proteomes" id="UP000622552"/>
    </source>
</evidence>
<dbReference type="Pfam" id="PF00498">
    <property type="entry name" value="FHA"/>
    <property type="match status" value="1"/>
</dbReference>
<dbReference type="RefSeq" id="WP_197007165.1">
    <property type="nucleotide sequence ID" value="NZ_BONS01000005.1"/>
</dbReference>
<evidence type="ECO:0000259" key="2">
    <source>
        <dbReference type="PROSITE" id="PS50006"/>
    </source>
</evidence>
<dbReference type="AlphaFoldDB" id="A0A8J7H363"/>
<keyword evidence="1" id="KW-0597">Phosphoprotein</keyword>
<organism evidence="3 4">
    <name type="scientific">Longispora fulva</name>
    <dbReference type="NCBI Taxonomy" id="619741"/>
    <lineage>
        <taxon>Bacteria</taxon>
        <taxon>Bacillati</taxon>
        <taxon>Actinomycetota</taxon>
        <taxon>Actinomycetes</taxon>
        <taxon>Micromonosporales</taxon>
        <taxon>Micromonosporaceae</taxon>
        <taxon>Longispora</taxon>
    </lineage>
</organism>
<feature type="domain" description="FHA" evidence="2">
    <location>
        <begin position="95"/>
        <end position="152"/>
    </location>
</feature>
<accession>A0A8J7H363</accession>
<evidence type="ECO:0000256" key="1">
    <source>
        <dbReference type="ARBA" id="ARBA00022553"/>
    </source>
</evidence>
<dbReference type="Proteomes" id="UP000622552">
    <property type="component" value="Unassembled WGS sequence"/>
</dbReference>
<comment type="caution">
    <text evidence="3">The sequence shown here is derived from an EMBL/GenBank/DDBJ whole genome shotgun (WGS) entry which is preliminary data.</text>
</comment>
<proteinExistence type="predicted"/>
<keyword evidence="4" id="KW-1185">Reference proteome</keyword>
<dbReference type="InterPro" id="IPR000253">
    <property type="entry name" value="FHA_dom"/>
</dbReference>
<evidence type="ECO:0000313" key="3">
    <source>
        <dbReference type="EMBL" id="MBG6140638.1"/>
    </source>
</evidence>
<dbReference type="PROSITE" id="PS50006">
    <property type="entry name" value="FHA_DOMAIN"/>
    <property type="match status" value="1"/>
</dbReference>
<dbReference type="InterPro" id="IPR008984">
    <property type="entry name" value="SMAD_FHA_dom_sf"/>
</dbReference>
<reference evidence="3" key="1">
    <citation type="submission" date="2020-11" db="EMBL/GenBank/DDBJ databases">
        <title>Sequencing the genomes of 1000 actinobacteria strains.</title>
        <authorList>
            <person name="Klenk H.-P."/>
        </authorList>
    </citation>
    <scope>NUCLEOTIDE SEQUENCE</scope>
    <source>
        <strain evidence="3">DSM 45356</strain>
    </source>
</reference>
<name>A0A8J7H363_9ACTN</name>
<protein>
    <recommendedName>
        <fullName evidence="2">FHA domain-containing protein</fullName>
    </recommendedName>
</protein>
<dbReference type="CDD" id="cd00060">
    <property type="entry name" value="FHA"/>
    <property type="match status" value="1"/>
</dbReference>
<dbReference type="SUPFAM" id="SSF49879">
    <property type="entry name" value="SMAD/FHA domain"/>
    <property type="match status" value="1"/>
</dbReference>